<sequence length="66" mass="7394">NDIYSPELSDSGKAMDERGQLRSHTLRVQRPEGVPNWAANRENKEIYSSNKASGKRPASNIIVEQP</sequence>
<evidence type="ECO:0000313" key="3">
    <source>
        <dbReference type="Proteomes" id="UP000789405"/>
    </source>
</evidence>
<organism evidence="2 3">
    <name type="scientific">Dentiscutata erythropus</name>
    <dbReference type="NCBI Taxonomy" id="1348616"/>
    <lineage>
        <taxon>Eukaryota</taxon>
        <taxon>Fungi</taxon>
        <taxon>Fungi incertae sedis</taxon>
        <taxon>Mucoromycota</taxon>
        <taxon>Glomeromycotina</taxon>
        <taxon>Glomeromycetes</taxon>
        <taxon>Diversisporales</taxon>
        <taxon>Gigasporaceae</taxon>
        <taxon>Dentiscutata</taxon>
    </lineage>
</organism>
<dbReference type="EMBL" id="CAJVPY010057318">
    <property type="protein sequence ID" value="CAG8818997.1"/>
    <property type="molecule type" value="Genomic_DNA"/>
</dbReference>
<dbReference type="AlphaFoldDB" id="A0A9N9P9N3"/>
<evidence type="ECO:0000313" key="2">
    <source>
        <dbReference type="EMBL" id="CAG8818997.1"/>
    </source>
</evidence>
<feature type="region of interest" description="Disordered" evidence="1">
    <location>
        <begin position="46"/>
        <end position="66"/>
    </location>
</feature>
<comment type="caution">
    <text evidence="2">The sequence shown here is derived from an EMBL/GenBank/DDBJ whole genome shotgun (WGS) entry which is preliminary data.</text>
</comment>
<keyword evidence="3" id="KW-1185">Reference proteome</keyword>
<protein>
    <submittedName>
        <fullName evidence="2">5132_t:CDS:1</fullName>
    </submittedName>
</protein>
<feature type="non-terminal residue" evidence="2">
    <location>
        <position position="1"/>
    </location>
</feature>
<feature type="region of interest" description="Disordered" evidence="1">
    <location>
        <begin position="1"/>
        <end position="23"/>
    </location>
</feature>
<proteinExistence type="predicted"/>
<dbReference type="Proteomes" id="UP000789405">
    <property type="component" value="Unassembled WGS sequence"/>
</dbReference>
<feature type="non-terminal residue" evidence="2">
    <location>
        <position position="66"/>
    </location>
</feature>
<accession>A0A9N9P9N3</accession>
<name>A0A9N9P9N3_9GLOM</name>
<reference evidence="2" key="1">
    <citation type="submission" date="2021-06" db="EMBL/GenBank/DDBJ databases">
        <authorList>
            <person name="Kallberg Y."/>
            <person name="Tangrot J."/>
            <person name="Rosling A."/>
        </authorList>
    </citation>
    <scope>NUCLEOTIDE SEQUENCE</scope>
    <source>
        <strain evidence="2">MA453B</strain>
    </source>
</reference>
<evidence type="ECO:0000256" key="1">
    <source>
        <dbReference type="SAM" id="MobiDB-lite"/>
    </source>
</evidence>
<gene>
    <name evidence="2" type="ORF">DERYTH_LOCUS26713</name>
</gene>